<evidence type="ECO:0000256" key="7">
    <source>
        <dbReference type="HAMAP-Rule" id="MF_00323"/>
    </source>
</evidence>
<dbReference type="HAMAP" id="MF_00323">
    <property type="entry name" value="Ferrochelatase"/>
    <property type="match status" value="1"/>
</dbReference>
<sequence length="316" mass="36032">MKKNGLLLVNLGSPDEPTTPAVKQYLTEFLGDQNVVTLPRWFWRPLLKGIILPTRAWRSATFYRDIWERDGSPLIANTARLTKRVQDALPNWRVAMAMTYRKPAISTSLHQLQQTCDQVYVLSLFPHFTQSTTQSIIDQVHAVDPTVPIIDRFADQPAFLNLLAQHIQAFWDDGNFDQLMISYHGIPVSMVKAGDPYQSETERTTVELKKRLTIPNHQIKMVYQSKFGPMPWLKPYLKNELLRQAQLGNRRIMIVSPSFVTDCLETLEENGVQNYQAFRASGGQELTMMPALNDDPEFATLIANLAKEAANEQEKS</sequence>
<dbReference type="AlphaFoldDB" id="C7XWD1"/>
<dbReference type="SUPFAM" id="SSF53800">
    <property type="entry name" value="Chelatase"/>
    <property type="match status" value="1"/>
</dbReference>
<dbReference type="eggNOG" id="COG0276">
    <property type="taxonomic scope" value="Bacteria"/>
</dbReference>
<evidence type="ECO:0000256" key="1">
    <source>
        <dbReference type="ARBA" id="ARBA00004744"/>
    </source>
</evidence>
<dbReference type="OrthoDB" id="9809741at2"/>
<dbReference type="UniPathway" id="UPA00252"/>
<dbReference type="InterPro" id="IPR033644">
    <property type="entry name" value="Ferrochelatase_C"/>
</dbReference>
<comment type="caution">
    <text evidence="7">Lacks conserved residue(s) required for the propagation of feature annotation.</text>
</comment>
<evidence type="ECO:0000256" key="2">
    <source>
        <dbReference type="ARBA" id="ARBA00023004"/>
    </source>
</evidence>
<evidence type="ECO:0000313" key="9">
    <source>
        <dbReference type="EMBL" id="EEU30191.1"/>
    </source>
</evidence>
<evidence type="ECO:0000256" key="5">
    <source>
        <dbReference type="ARBA" id="ARBA00023244"/>
    </source>
</evidence>
<reference evidence="9 10" key="1">
    <citation type="submission" date="2009-06" db="EMBL/GenBank/DDBJ databases">
        <title>The Genome Sequence of Lactobacillus coleohominis strain 101-4-CHN.</title>
        <authorList>
            <consortium name="The Broad Institute Genome Sequencing Platform"/>
            <person name="Ward D."/>
            <person name="Young S.K."/>
            <person name="Zeng Q."/>
            <person name="Koehrsen M."/>
            <person name="Alvarado L."/>
            <person name="Berlin A."/>
            <person name="Borenstein D."/>
            <person name="Chen Z."/>
            <person name="Engels R."/>
            <person name="Freedman E."/>
            <person name="Gellesch M."/>
            <person name="Goldberg J."/>
            <person name="Griggs A."/>
            <person name="Gujja S."/>
            <person name="Heiman D."/>
            <person name="Hepburn T."/>
            <person name="Howarth C."/>
            <person name="Jen D."/>
            <person name="Larson L."/>
            <person name="Lewis B."/>
            <person name="Mehta T."/>
            <person name="Park D."/>
            <person name="Pearson M."/>
            <person name="Roberts A."/>
            <person name="Saif S."/>
            <person name="Shea T."/>
            <person name="Shenoy N."/>
            <person name="Sisk P."/>
            <person name="Stolte C."/>
            <person name="Sykes S."/>
            <person name="Walk T."/>
            <person name="White J."/>
            <person name="Yandava C."/>
            <person name="Liu Y."/>
            <person name="Xu Q."/>
            <person name="Lander E."/>
            <person name="Nusbaum C."/>
            <person name="Galagan J."/>
            <person name="Birren B."/>
        </authorList>
    </citation>
    <scope>NUCLEOTIDE SEQUENCE [LARGE SCALE GENOMIC DNA]</scope>
    <source>
        <strain evidence="9 10">101-4-CHN</strain>
    </source>
</reference>
<dbReference type="Gene3D" id="3.40.50.1400">
    <property type="match status" value="2"/>
</dbReference>
<comment type="pathway">
    <text evidence="1 7 8">Porphyrin-containing compound metabolism; protoheme biosynthesis.</text>
</comment>
<dbReference type="GO" id="GO:0004325">
    <property type="term" value="F:ferrochelatase activity"/>
    <property type="evidence" value="ECO:0007669"/>
    <property type="project" value="UniProtKB-UniRule"/>
</dbReference>
<dbReference type="EMBL" id="GG698804">
    <property type="protein sequence ID" value="EEU30191.1"/>
    <property type="molecule type" value="Genomic_DNA"/>
</dbReference>
<evidence type="ECO:0000256" key="8">
    <source>
        <dbReference type="RuleBase" id="RU000607"/>
    </source>
</evidence>
<dbReference type="GO" id="GO:0046872">
    <property type="term" value="F:metal ion binding"/>
    <property type="evidence" value="ECO:0007669"/>
    <property type="project" value="UniProtKB-UniRule"/>
</dbReference>
<keyword evidence="7" id="KW-0479">Metal-binding</keyword>
<dbReference type="GO" id="GO:0006783">
    <property type="term" value="P:heme biosynthetic process"/>
    <property type="evidence" value="ECO:0007669"/>
    <property type="project" value="UniProtKB-UniRule"/>
</dbReference>
<dbReference type="PANTHER" id="PTHR11108:SF1">
    <property type="entry name" value="FERROCHELATASE, MITOCHONDRIAL"/>
    <property type="match status" value="1"/>
</dbReference>
<gene>
    <name evidence="9" type="primary">hemH</name>
    <name evidence="7" type="synonym">cpfC</name>
    <name evidence="9" type="ORF">HMPREF0501_01196</name>
</gene>
<dbReference type="HOGENOM" id="CLU_018884_0_0_9"/>
<dbReference type="PROSITE" id="PS00534">
    <property type="entry name" value="FERROCHELATASE"/>
    <property type="match status" value="1"/>
</dbReference>
<keyword evidence="10" id="KW-1185">Reference proteome</keyword>
<dbReference type="RefSeq" id="WP_006917065.1">
    <property type="nucleotide sequence ID" value="NZ_GG698804.1"/>
</dbReference>
<evidence type="ECO:0000256" key="4">
    <source>
        <dbReference type="ARBA" id="ARBA00023239"/>
    </source>
</evidence>
<dbReference type="GO" id="GO:0005737">
    <property type="term" value="C:cytoplasm"/>
    <property type="evidence" value="ECO:0007669"/>
    <property type="project" value="UniProtKB-SubCell"/>
</dbReference>
<proteinExistence type="inferred from homology"/>
<dbReference type="NCBIfam" id="TIGR00109">
    <property type="entry name" value="hemH"/>
    <property type="match status" value="1"/>
</dbReference>
<keyword evidence="7 8" id="KW-0963">Cytoplasm</keyword>
<comment type="function">
    <text evidence="7 8">Involved in coproporphyrin-dependent heme b biosynthesis. Catalyzes the insertion of ferrous iron into coproporphyrin III to form Fe-coproporphyrin III.</text>
</comment>
<feature type="binding site" evidence="7">
    <location>
        <position position="184"/>
    </location>
    <ligand>
        <name>Fe(2+)</name>
        <dbReference type="ChEBI" id="CHEBI:29033"/>
    </ligand>
</feature>
<organism evidence="9 10">
    <name type="scientific">Limosilactobacillus coleohominis 101-4-CHN</name>
    <dbReference type="NCBI Taxonomy" id="575594"/>
    <lineage>
        <taxon>Bacteria</taxon>
        <taxon>Bacillati</taxon>
        <taxon>Bacillota</taxon>
        <taxon>Bacilli</taxon>
        <taxon>Lactobacillales</taxon>
        <taxon>Lactobacillaceae</taxon>
        <taxon>Limosilactobacillus</taxon>
    </lineage>
</organism>
<protein>
    <recommendedName>
        <fullName evidence="7">Coproporphyrin III ferrochelatase</fullName>
        <ecNumber evidence="7">4.99.1.9</ecNumber>
    </recommendedName>
</protein>
<dbReference type="InterPro" id="IPR019772">
    <property type="entry name" value="Ferrochelatase_AS"/>
</dbReference>
<comment type="similarity">
    <text evidence="7 8">Belongs to the ferrochelatase family.</text>
</comment>
<dbReference type="Pfam" id="PF00762">
    <property type="entry name" value="Ferrochelatase"/>
    <property type="match status" value="1"/>
</dbReference>
<dbReference type="CDD" id="cd00419">
    <property type="entry name" value="Ferrochelatase_C"/>
    <property type="match status" value="1"/>
</dbReference>
<accession>C7XWD1</accession>
<keyword evidence="4 7" id="KW-0456">Lyase</keyword>
<evidence type="ECO:0000256" key="3">
    <source>
        <dbReference type="ARBA" id="ARBA00023133"/>
    </source>
</evidence>
<comment type="catalytic activity">
    <reaction evidence="6">
        <text>Fe-coproporphyrin III + 2 H(+) = coproporphyrin III + Fe(2+)</text>
        <dbReference type="Rhea" id="RHEA:49572"/>
        <dbReference type="ChEBI" id="CHEBI:15378"/>
        <dbReference type="ChEBI" id="CHEBI:29033"/>
        <dbReference type="ChEBI" id="CHEBI:68438"/>
        <dbReference type="ChEBI" id="CHEBI:131725"/>
        <dbReference type="EC" id="4.99.1.9"/>
    </reaction>
    <physiologicalReaction direction="right-to-left" evidence="6">
        <dbReference type="Rhea" id="RHEA:49574"/>
    </physiologicalReaction>
</comment>
<feature type="binding site" evidence="7">
    <location>
        <position position="265"/>
    </location>
    <ligand>
        <name>Fe(2+)</name>
        <dbReference type="ChEBI" id="CHEBI:29033"/>
    </ligand>
</feature>
<dbReference type="InterPro" id="IPR001015">
    <property type="entry name" value="Ferrochelatase"/>
</dbReference>
<dbReference type="PANTHER" id="PTHR11108">
    <property type="entry name" value="FERROCHELATASE"/>
    <property type="match status" value="1"/>
</dbReference>
<dbReference type="CDD" id="cd03411">
    <property type="entry name" value="Ferrochelatase_N"/>
    <property type="match status" value="1"/>
</dbReference>
<comment type="subcellular location">
    <subcellularLocation>
        <location evidence="7 8">Cytoplasm</location>
    </subcellularLocation>
</comment>
<dbReference type="STRING" id="575594.HMPREF0501_01196"/>
<dbReference type="EC" id="4.99.1.9" evidence="7"/>
<name>C7XWD1_9LACO</name>
<dbReference type="InterPro" id="IPR033659">
    <property type="entry name" value="Ferrochelatase_N"/>
</dbReference>
<evidence type="ECO:0000313" key="10">
    <source>
        <dbReference type="Proteomes" id="UP000003987"/>
    </source>
</evidence>
<keyword evidence="3 7" id="KW-0350">Heme biosynthesis</keyword>
<evidence type="ECO:0000256" key="6">
    <source>
        <dbReference type="ARBA" id="ARBA00024536"/>
    </source>
</evidence>
<keyword evidence="2 7" id="KW-0408">Iron</keyword>
<keyword evidence="5 7" id="KW-0627">Porphyrin biosynthesis</keyword>
<dbReference type="Proteomes" id="UP000003987">
    <property type="component" value="Unassembled WGS sequence"/>
</dbReference>